<dbReference type="PANTHER" id="PTHR17630:SF44">
    <property type="entry name" value="PROTEIN AIM2"/>
    <property type="match status" value="1"/>
</dbReference>
<feature type="domain" description="Dienelactone hydrolase" evidence="1">
    <location>
        <begin position="12"/>
        <end position="213"/>
    </location>
</feature>
<dbReference type="InterPro" id="IPR002925">
    <property type="entry name" value="Dienelactn_hydro"/>
</dbReference>
<accession>A0A9P4HHJ8</accession>
<evidence type="ECO:0000259" key="1">
    <source>
        <dbReference type="Pfam" id="PF01738"/>
    </source>
</evidence>
<proteinExistence type="predicted"/>
<sequence length="215" mass="23341">MYLSYPPGRNTSDKVLLYVTDIFGVPLLQNKLLADSLAANDYLVVMPDLFRGDAISVEEQEAGLNLTEWRALHPTSDIDSIINTTITYVRSELNASRIGGLGFCFGGKYVPRFLTTTGGIDLGFIAHPSSLTEQEIGAIANPISIAAGTLDASFNATAKVRAESILNTNNITFQSNLYYGAPHGFAVRVNQSVPVQAYAKQASFVQAVTWFNAWL</sequence>
<reference evidence="2" key="1">
    <citation type="journal article" date="2020" name="Stud. Mycol.">
        <title>101 Dothideomycetes genomes: a test case for predicting lifestyles and emergence of pathogens.</title>
        <authorList>
            <person name="Haridas S."/>
            <person name="Albert R."/>
            <person name="Binder M."/>
            <person name="Bloem J."/>
            <person name="Labutti K."/>
            <person name="Salamov A."/>
            <person name="Andreopoulos B."/>
            <person name="Baker S."/>
            <person name="Barry K."/>
            <person name="Bills G."/>
            <person name="Bluhm B."/>
            <person name="Cannon C."/>
            <person name="Castanera R."/>
            <person name="Culley D."/>
            <person name="Daum C."/>
            <person name="Ezra D."/>
            <person name="Gonzalez J."/>
            <person name="Henrissat B."/>
            <person name="Kuo A."/>
            <person name="Liang C."/>
            <person name="Lipzen A."/>
            <person name="Lutzoni F."/>
            <person name="Magnuson J."/>
            <person name="Mondo S."/>
            <person name="Nolan M."/>
            <person name="Ohm R."/>
            <person name="Pangilinan J."/>
            <person name="Park H.-J."/>
            <person name="Ramirez L."/>
            <person name="Alfaro M."/>
            <person name="Sun H."/>
            <person name="Tritt A."/>
            <person name="Yoshinaga Y."/>
            <person name="Zwiers L.-H."/>
            <person name="Turgeon B."/>
            <person name="Goodwin S."/>
            <person name="Spatafora J."/>
            <person name="Crous P."/>
            <person name="Grigoriev I."/>
        </authorList>
    </citation>
    <scope>NUCLEOTIDE SEQUENCE</scope>
    <source>
        <strain evidence="2">CBS 110217</strain>
    </source>
</reference>
<dbReference type="Proteomes" id="UP000799777">
    <property type="component" value="Unassembled WGS sequence"/>
</dbReference>
<dbReference type="Gene3D" id="3.40.50.1820">
    <property type="entry name" value="alpha/beta hydrolase"/>
    <property type="match status" value="1"/>
</dbReference>
<dbReference type="GO" id="GO:0016787">
    <property type="term" value="F:hydrolase activity"/>
    <property type="evidence" value="ECO:0007669"/>
    <property type="project" value="InterPro"/>
</dbReference>
<dbReference type="PANTHER" id="PTHR17630">
    <property type="entry name" value="DIENELACTONE HYDROLASE"/>
    <property type="match status" value="1"/>
</dbReference>
<dbReference type="OrthoDB" id="17560at2759"/>
<dbReference type="EMBL" id="ML978160">
    <property type="protein sequence ID" value="KAF2034588.1"/>
    <property type="molecule type" value="Genomic_DNA"/>
</dbReference>
<dbReference type="Pfam" id="PF01738">
    <property type="entry name" value="DLH"/>
    <property type="match status" value="1"/>
</dbReference>
<protein>
    <submittedName>
        <fullName evidence="2">Alpha/beta-hydrolase</fullName>
    </submittedName>
</protein>
<dbReference type="InterPro" id="IPR029058">
    <property type="entry name" value="AB_hydrolase_fold"/>
</dbReference>
<name>A0A9P4HHJ8_9PLEO</name>
<gene>
    <name evidence="2" type="ORF">EK21DRAFT_56224</name>
</gene>
<comment type="caution">
    <text evidence="2">The sequence shown here is derived from an EMBL/GenBank/DDBJ whole genome shotgun (WGS) entry which is preliminary data.</text>
</comment>
<dbReference type="AlphaFoldDB" id="A0A9P4HHJ8"/>
<evidence type="ECO:0000313" key="3">
    <source>
        <dbReference type="Proteomes" id="UP000799777"/>
    </source>
</evidence>
<evidence type="ECO:0000313" key="2">
    <source>
        <dbReference type="EMBL" id="KAF2034588.1"/>
    </source>
</evidence>
<keyword evidence="3" id="KW-1185">Reference proteome</keyword>
<dbReference type="SUPFAM" id="SSF53474">
    <property type="entry name" value="alpha/beta-Hydrolases"/>
    <property type="match status" value="1"/>
</dbReference>
<organism evidence="2 3">
    <name type="scientific">Setomelanomma holmii</name>
    <dbReference type="NCBI Taxonomy" id="210430"/>
    <lineage>
        <taxon>Eukaryota</taxon>
        <taxon>Fungi</taxon>
        <taxon>Dikarya</taxon>
        <taxon>Ascomycota</taxon>
        <taxon>Pezizomycotina</taxon>
        <taxon>Dothideomycetes</taxon>
        <taxon>Pleosporomycetidae</taxon>
        <taxon>Pleosporales</taxon>
        <taxon>Pleosporineae</taxon>
        <taxon>Phaeosphaeriaceae</taxon>
        <taxon>Setomelanomma</taxon>
    </lineage>
</organism>